<protein>
    <recommendedName>
        <fullName evidence="5">Transmembrane protein</fullName>
    </recommendedName>
</protein>
<reference evidence="3 4" key="1">
    <citation type="journal article" date="2024" name="Plant J.">
        <title>Genome sequences and population genomics reveal climatic adaptation and genomic divergence between two closely related sweetgum species.</title>
        <authorList>
            <person name="Xu W.Q."/>
            <person name="Ren C.Q."/>
            <person name="Zhang X.Y."/>
            <person name="Comes H.P."/>
            <person name="Liu X.H."/>
            <person name="Li Y.G."/>
            <person name="Kettle C.J."/>
            <person name="Jalonen R."/>
            <person name="Gaisberger H."/>
            <person name="Ma Y.Z."/>
            <person name="Qiu Y.X."/>
        </authorList>
    </citation>
    <scope>NUCLEOTIDE SEQUENCE [LARGE SCALE GENOMIC DNA]</scope>
    <source>
        <strain evidence="3">Hangzhou</strain>
    </source>
</reference>
<keyword evidence="4" id="KW-1185">Reference proteome</keyword>
<keyword evidence="2" id="KW-1133">Transmembrane helix</keyword>
<feature type="transmembrane region" description="Helical" evidence="2">
    <location>
        <begin position="204"/>
        <end position="225"/>
    </location>
</feature>
<dbReference type="Proteomes" id="UP001415857">
    <property type="component" value="Unassembled WGS sequence"/>
</dbReference>
<keyword evidence="2" id="KW-0472">Membrane</keyword>
<dbReference type="EMBL" id="JBBPBK010000004">
    <property type="protein sequence ID" value="KAK9287003.1"/>
    <property type="molecule type" value="Genomic_DNA"/>
</dbReference>
<evidence type="ECO:0008006" key="5">
    <source>
        <dbReference type="Google" id="ProtNLM"/>
    </source>
</evidence>
<proteinExistence type="predicted"/>
<feature type="region of interest" description="Disordered" evidence="1">
    <location>
        <begin position="115"/>
        <end position="141"/>
    </location>
</feature>
<keyword evidence="2" id="KW-0812">Transmembrane</keyword>
<sequence length="281" mass="31727">MAKEFNVPPVVFPFGGNPATSTQQCRLPIAPFQPPRPAKPRIPFMSFDIGSVAASTSFSTPQFGGPPVGISVNFDDEPPLLEELGEEHSENNGFITEHSISDRWEWRERYYGPSEQRNGSIDGDVRQSEAKPEPGKEIVETSSYQEGPSMGYYGRRRSTASSIFDVFTLNPLPYPVLLILAVIFIFLGLSWFTSYESVVETAEVQMGWVLIAAPIVLLILVRWLSSMESPERFFWRSPYDRRYRTHYQPSEGSSPWGVAALIVLLLVLLQYQSSFLKSWFV</sequence>
<gene>
    <name evidence="3" type="ORF">L1049_015411</name>
</gene>
<dbReference type="PANTHER" id="PTHR33306:SF7">
    <property type="entry name" value="EXPRESSED PROTEIN"/>
    <property type="match status" value="1"/>
</dbReference>
<feature type="compositionally biased region" description="Basic and acidic residues" evidence="1">
    <location>
        <begin position="123"/>
        <end position="139"/>
    </location>
</feature>
<feature type="transmembrane region" description="Helical" evidence="2">
    <location>
        <begin position="253"/>
        <end position="271"/>
    </location>
</feature>
<comment type="caution">
    <text evidence="3">The sequence shown here is derived from an EMBL/GenBank/DDBJ whole genome shotgun (WGS) entry which is preliminary data.</text>
</comment>
<organism evidence="3 4">
    <name type="scientific">Liquidambar formosana</name>
    <name type="common">Formosan gum</name>
    <dbReference type="NCBI Taxonomy" id="63359"/>
    <lineage>
        <taxon>Eukaryota</taxon>
        <taxon>Viridiplantae</taxon>
        <taxon>Streptophyta</taxon>
        <taxon>Embryophyta</taxon>
        <taxon>Tracheophyta</taxon>
        <taxon>Spermatophyta</taxon>
        <taxon>Magnoliopsida</taxon>
        <taxon>eudicotyledons</taxon>
        <taxon>Gunneridae</taxon>
        <taxon>Pentapetalae</taxon>
        <taxon>Saxifragales</taxon>
        <taxon>Altingiaceae</taxon>
        <taxon>Liquidambar</taxon>
    </lineage>
</organism>
<feature type="transmembrane region" description="Helical" evidence="2">
    <location>
        <begin position="172"/>
        <end position="192"/>
    </location>
</feature>
<dbReference type="PANTHER" id="PTHR33306">
    <property type="entry name" value="EXPRESSED PROTEIN-RELATED-RELATED"/>
    <property type="match status" value="1"/>
</dbReference>
<evidence type="ECO:0000256" key="1">
    <source>
        <dbReference type="SAM" id="MobiDB-lite"/>
    </source>
</evidence>
<evidence type="ECO:0000313" key="3">
    <source>
        <dbReference type="EMBL" id="KAK9287003.1"/>
    </source>
</evidence>
<dbReference type="AlphaFoldDB" id="A0AAP0X642"/>
<evidence type="ECO:0000313" key="4">
    <source>
        <dbReference type="Proteomes" id="UP001415857"/>
    </source>
</evidence>
<evidence type="ECO:0000256" key="2">
    <source>
        <dbReference type="SAM" id="Phobius"/>
    </source>
</evidence>
<name>A0AAP0X642_LIQFO</name>
<accession>A0AAP0X642</accession>